<feature type="transmembrane region" description="Helical" evidence="7">
    <location>
        <begin position="143"/>
        <end position="164"/>
    </location>
</feature>
<keyword evidence="10" id="KW-1185">Reference proteome</keyword>
<evidence type="ECO:0000256" key="6">
    <source>
        <dbReference type="SAM" id="MobiDB-lite"/>
    </source>
</evidence>
<feature type="transmembrane region" description="Helical" evidence="7">
    <location>
        <begin position="21"/>
        <end position="44"/>
    </location>
</feature>
<feature type="transmembrane region" description="Helical" evidence="7">
    <location>
        <begin position="271"/>
        <end position="292"/>
    </location>
</feature>
<gene>
    <name evidence="9" type="ORF">VLY81_03300</name>
</gene>
<dbReference type="EMBL" id="CP141614">
    <property type="protein sequence ID" value="WRP15210.1"/>
    <property type="molecule type" value="Genomic_DNA"/>
</dbReference>
<evidence type="ECO:0000256" key="4">
    <source>
        <dbReference type="ARBA" id="ARBA00022989"/>
    </source>
</evidence>
<feature type="transmembrane region" description="Helical" evidence="7">
    <location>
        <begin position="299"/>
        <end position="318"/>
    </location>
</feature>
<feature type="transmembrane region" description="Helical" evidence="7">
    <location>
        <begin position="238"/>
        <end position="259"/>
    </location>
</feature>
<keyword evidence="5 7" id="KW-0472">Membrane</keyword>
<feature type="transmembrane region" description="Helical" evidence="7">
    <location>
        <begin position="184"/>
        <end position="203"/>
    </location>
</feature>
<dbReference type="InterPro" id="IPR011701">
    <property type="entry name" value="MFS"/>
</dbReference>
<feature type="transmembrane region" description="Helical" evidence="7">
    <location>
        <begin position="56"/>
        <end position="76"/>
    </location>
</feature>
<dbReference type="Pfam" id="PF07690">
    <property type="entry name" value="MFS_1"/>
    <property type="match status" value="1"/>
</dbReference>
<dbReference type="Proteomes" id="UP001333102">
    <property type="component" value="Chromosome"/>
</dbReference>
<dbReference type="InterPro" id="IPR036259">
    <property type="entry name" value="MFS_trans_sf"/>
</dbReference>
<sequence>MNRGLTDYWRAFRSFSSGARLYLWHTMLGSVAWSMVTLLLNLYLYSLGYRQDFMGLVNALPAAVTMALGLPVGGLADRYGYRAFLLAGSTLTAVSGIGVALAAAPGAILAWAALSGMGGTLTWVIGTPYLASQSDEANRMELLSVNFALMTAAGFAGSLLAGQIPQRVAAVLATDPMATGPLRAGMLAAGLLSTLAVVPLLRLPPEPWGAKGRARALSSLAGAGWLPDRQEAGLFARILVPAALIGFGAGVMVTFFQIFFRLRFGLEPGQIGVIFAFTSVFNAVASLVTPLLARRMGKVRTVVATQLASIPFLLLLTFSYDLRWATVAYYARSALMNMGGPVSMAFALELVAPHRRATLSSLEAMLGSLGRGGLGPLVSGLLQVRGGFEPAFTLTTLCYVAATALYWWFFKDAERPQGLTTAMASTSKAAPRGKAATSTVERAGAGSEKNSA</sequence>
<dbReference type="InterPro" id="IPR020846">
    <property type="entry name" value="MFS_dom"/>
</dbReference>
<feature type="domain" description="Major facilitator superfamily (MFS) profile" evidence="8">
    <location>
        <begin position="1"/>
        <end position="414"/>
    </location>
</feature>
<dbReference type="SUPFAM" id="SSF103473">
    <property type="entry name" value="MFS general substrate transporter"/>
    <property type="match status" value="1"/>
</dbReference>
<dbReference type="RefSeq" id="WP_324669604.1">
    <property type="nucleotide sequence ID" value="NZ_CP141614.1"/>
</dbReference>
<keyword evidence="2" id="KW-0813">Transport</keyword>
<comment type="subcellular location">
    <subcellularLocation>
        <location evidence="1">Cell membrane</location>
        <topology evidence="1">Multi-pass membrane protein</topology>
    </subcellularLocation>
</comment>
<protein>
    <submittedName>
        <fullName evidence="9">MFS transporter</fullName>
    </submittedName>
</protein>
<dbReference type="PANTHER" id="PTHR23520">
    <property type="entry name" value="TRANSPORTER, PUTATIVE (AFU_ORTHOLOGUE AFUA_3G04000)-RELATED"/>
    <property type="match status" value="1"/>
</dbReference>
<organism evidence="9 10">
    <name type="scientific">Geochorda subterranea</name>
    <dbReference type="NCBI Taxonomy" id="3109564"/>
    <lineage>
        <taxon>Bacteria</taxon>
        <taxon>Bacillati</taxon>
        <taxon>Bacillota</taxon>
        <taxon>Limnochordia</taxon>
        <taxon>Limnochordales</taxon>
        <taxon>Geochordaceae</taxon>
        <taxon>Geochorda</taxon>
    </lineage>
</organism>
<keyword evidence="4 7" id="KW-1133">Transmembrane helix</keyword>
<feature type="region of interest" description="Disordered" evidence="6">
    <location>
        <begin position="423"/>
        <end position="452"/>
    </location>
</feature>
<evidence type="ECO:0000256" key="7">
    <source>
        <dbReference type="SAM" id="Phobius"/>
    </source>
</evidence>
<dbReference type="Gene3D" id="1.20.1250.20">
    <property type="entry name" value="MFS general substrate transporter like domains"/>
    <property type="match status" value="1"/>
</dbReference>
<feature type="transmembrane region" description="Helical" evidence="7">
    <location>
        <begin position="390"/>
        <end position="409"/>
    </location>
</feature>
<feature type="transmembrane region" description="Helical" evidence="7">
    <location>
        <begin position="83"/>
        <end position="102"/>
    </location>
</feature>
<feature type="transmembrane region" description="Helical" evidence="7">
    <location>
        <begin position="108"/>
        <end position="131"/>
    </location>
</feature>
<evidence type="ECO:0000256" key="3">
    <source>
        <dbReference type="ARBA" id="ARBA00022692"/>
    </source>
</evidence>
<evidence type="ECO:0000313" key="9">
    <source>
        <dbReference type="EMBL" id="WRP15210.1"/>
    </source>
</evidence>
<dbReference type="PROSITE" id="PS50850">
    <property type="entry name" value="MFS"/>
    <property type="match status" value="1"/>
</dbReference>
<name>A0ABZ1BRF9_9FIRM</name>
<evidence type="ECO:0000256" key="5">
    <source>
        <dbReference type="ARBA" id="ARBA00023136"/>
    </source>
</evidence>
<proteinExistence type="predicted"/>
<evidence type="ECO:0000259" key="8">
    <source>
        <dbReference type="PROSITE" id="PS50850"/>
    </source>
</evidence>
<reference evidence="10" key="1">
    <citation type="submission" date="2023-12" db="EMBL/GenBank/DDBJ databases">
        <title>Novel isolates from deep terrestrial aquifers shed light on the physiology and ecology of the class Limnochordia.</title>
        <authorList>
            <person name="Karnachuk O.V."/>
            <person name="Lukina A.P."/>
            <person name="Avakyan M.R."/>
            <person name="Kadnikov V."/>
            <person name="Begmatov S."/>
            <person name="Beletsky A.V."/>
            <person name="Mardanov A.V."/>
            <person name="Ravin N.V."/>
        </authorList>
    </citation>
    <scope>NUCLEOTIDE SEQUENCE [LARGE SCALE GENOMIC DNA]</scope>
    <source>
        <strain evidence="10">LN</strain>
    </source>
</reference>
<dbReference type="PANTHER" id="PTHR23520:SF5">
    <property type="entry name" value="TRANSPORTER, PUTATIVE (AFU_ORTHOLOGUE AFUA_3G04000)-RELATED"/>
    <property type="match status" value="1"/>
</dbReference>
<evidence type="ECO:0000256" key="2">
    <source>
        <dbReference type="ARBA" id="ARBA00022448"/>
    </source>
</evidence>
<evidence type="ECO:0000256" key="1">
    <source>
        <dbReference type="ARBA" id="ARBA00004651"/>
    </source>
</evidence>
<evidence type="ECO:0000313" key="10">
    <source>
        <dbReference type="Proteomes" id="UP001333102"/>
    </source>
</evidence>
<keyword evidence="3 7" id="KW-0812">Transmembrane</keyword>
<accession>A0ABZ1BRF9</accession>